<evidence type="ECO:0000313" key="3">
    <source>
        <dbReference type="Proteomes" id="UP000029549"/>
    </source>
</evidence>
<gene>
    <name evidence="1" type="ORF">P245_24560</name>
    <name evidence="2" type="ORF">P608_23145</name>
</gene>
<evidence type="ECO:0000313" key="1">
    <source>
        <dbReference type="EMBL" id="KGG83831.1"/>
    </source>
</evidence>
<accession>A0A096FPD5</accession>
<dbReference type="EMBL" id="AWTN01000131">
    <property type="protein sequence ID" value="KGG83831.1"/>
    <property type="molecule type" value="Genomic_DNA"/>
</dbReference>
<dbReference type="AlphaFoldDB" id="A0A096FPD5"/>
<name>A0A096FPD5_9BURK</name>
<reference evidence="3 4" key="1">
    <citation type="submission" date="2013-09" db="EMBL/GenBank/DDBJ databases">
        <title>High correlation between genotypes and phenotypes of environmental bacteria Comamonas testosteroni strains.</title>
        <authorList>
            <person name="Liu L."/>
            <person name="Zhu W."/>
            <person name="Xia X."/>
            <person name="Xu B."/>
            <person name="Luo M."/>
            <person name="Wang G."/>
        </authorList>
    </citation>
    <scope>NUCLEOTIDE SEQUENCE [LARGE SCALE GENOMIC DNA]</scope>
    <source>
        <strain evidence="2 3">DF2</strain>
        <strain evidence="1 4">JL14</strain>
    </source>
</reference>
<sequence>MLVRSVADKTQRLQLAPLAYRRQEQLSKKTYNMNIRQDLAPSIGNPTNCLKQALALLI</sequence>
<protein>
    <submittedName>
        <fullName evidence="2">Uncharacterized protein</fullName>
    </submittedName>
</protein>
<keyword evidence="3" id="KW-1185">Reference proteome</keyword>
<evidence type="ECO:0000313" key="4">
    <source>
        <dbReference type="Proteomes" id="UP000029567"/>
    </source>
</evidence>
<organism evidence="2 3">
    <name type="scientific">Comamonas thiooxydans</name>
    <dbReference type="NCBI Taxonomy" id="363952"/>
    <lineage>
        <taxon>Bacteria</taxon>
        <taxon>Pseudomonadati</taxon>
        <taxon>Pseudomonadota</taxon>
        <taxon>Betaproteobacteria</taxon>
        <taxon>Burkholderiales</taxon>
        <taxon>Comamonadaceae</taxon>
        <taxon>Comamonas</taxon>
    </lineage>
</organism>
<dbReference type="Proteomes" id="UP000029567">
    <property type="component" value="Unassembled WGS sequence"/>
</dbReference>
<evidence type="ECO:0000313" key="2">
    <source>
        <dbReference type="EMBL" id="KGH05872.1"/>
    </source>
</evidence>
<proteinExistence type="predicted"/>
<dbReference type="Proteomes" id="UP000029549">
    <property type="component" value="Unassembled WGS sequence"/>
</dbReference>
<dbReference type="EMBL" id="AWTP01000146">
    <property type="protein sequence ID" value="KGH05872.1"/>
    <property type="molecule type" value="Genomic_DNA"/>
</dbReference>
<comment type="caution">
    <text evidence="2">The sequence shown here is derived from an EMBL/GenBank/DDBJ whole genome shotgun (WGS) entry which is preliminary data.</text>
</comment>